<feature type="domain" description="Peptidase M11 gametolysin" evidence="1">
    <location>
        <begin position="8"/>
        <end position="130"/>
    </location>
</feature>
<organism evidence="2 3">
    <name type="scientific">Chlamydomonas incerta</name>
    <dbReference type="NCBI Taxonomy" id="51695"/>
    <lineage>
        <taxon>Eukaryota</taxon>
        <taxon>Viridiplantae</taxon>
        <taxon>Chlorophyta</taxon>
        <taxon>core chlorophytes</taxon>
        <taxon>Chlorophyceae</taxon>
        <taxon>CS clade</taxon>
        <taxon>Chlamydomonadales</taxon>
        <taxon>Chlamydomonadaceae</taxon>
        <taxon>Chlamydomonas</taxon>
    </lineage>
</organism>
<reference evidence="2" key="1">
    <citation type="journal article" date="2020" name="bioRxiv">
        <title>Comparative genomics of Chlamydomonas.</title>
        <authorList>
            <person name="Craig R.J."/>
            <person name="Hasan A.R."/>
            <person name="Ness R.W."/>
            <person name="Keightley P.D."/>
        </authorList>
    </citation>
    <scope>NUCLEOTIDE SEQUENCE</scope>
    <source>
        <strain evidence="2">SAG 7.73</strain>
    </source>
</reference>
<evidence type="ECO:0000313" key="2">
    <source>
        <dbReference type="EMBL" id="KAG2437917.1"/>
    </source>
</evidence>
<dbReference type="OrthoDB" id="550723at2759"/>
<gene>
    <name evidence="2" type="ORF">HXX76_005533</name>
</gene>
<sequence>MGTFGGAGAGLLCPNAPNMYRIGWAKPINEPGTKPFQLTTSGAWGNLTAANFTTNNWIRGLVLPAQGTRDDNMVVVNVGIQSTEIGSNRAAGAQAYYFSYRIKNTTAGGYDSGLTSDFNKKVLVHAYNGIQSERVFGFKANLLDWGPNFQSKSNTWTSPFLALDSNGLGGGVRLVVQSVTDTQAVVDICRITENGREDSCTDGLDNDCDGKVDGEDPDCA</sequence>
<dbReference type="EMBL" id="JAEHOC010000010">
    <property type="protein sequence ID" value="KAG2437917.1"/>
    <property type="molecule type" value="Genomic_DNA"/>
</dbReference>
<evidence type="ECO:0000259" key="1">
    <source>
        <dbReference type="Pfam" id="PF05548"/>
    </source>
</evidence>
<proteinExistence type="predicted"/>
<name>A0A835T2T7_CHLIN</name>
<dbReference type="Proteomes" id="UP000650467">
    <property type="component" value="Unassembled WGS sequence"/>
</dbReference>
<dbReference type="AlphaFoldDB" id="A0A835T2T7"/>
<protein>
    <recommendedName>
        <fullName evidence="1">Peptidase M11 gametolysin domain-containing protein</fullName>
    </recommendedName>
</protein>
<evidence type="ECO:0000313" key="3">
    <source>
        <dbReference type="Proteomes" id="UP000650467"/>
    </source>
</evidence>
<dbReference type="Pfam" id="PF05548">
    <property type="entry name" value="Peptidase_M11"/>
    <property type="match status" value="1"/>
</dbReference>
<comment type="caution">
    <text evidence="2">The sequence shown here is derived from an EMBL/GenBank/DDBJ whole genome shotgun (WGS) entry which is preliminary data.</text>
</comment>
<dbReference type="InterPro" id="IPR008752">
    <property type="entry name" value="Peptidase_M11"/>
</dbReference>
<keyword evidence="3" id="KW-1185">Reference proteome</keyword>
<accession>A0A835T2T7</accession>